<accession>B0RR15</accession>
<protein>
    <submittedName>
        <fullName evidence="1">Uncharacterized protein</fullName>
    </submittedName>
</protein>
<dbReference type="EMBL" id="AM920689">
    <property type="protein sequence ID" value="CAP50900.1"/>
    <property type="molecule type" value="Genomic_DNA"/>
</dbReference>
<dbReference type="KEGG" id="xca:xcc-b100_1550"/>
<proteinExistence type="predicted"/>
<gene>
    <name evidence="1" type="ORF">XCCB100_1550</name>
</gene>
<dbReference type="Proteomes" id="UP000001188">
    <property type="component" value="Chromosome"/>
</dbReference>
<evidence type="ECO:0000313" key="2">
    <source>
        <dbReference type="Proteomes" id="UP000001188"/>
    </source>
</evidence>
<evidence type="ECO:0000313" key="1">
    <source>
        <dbReference type="EMBL" id="CAP50900.1"/>
    </source>
</evidence>
<sequence length="48" mass="5409">MGSFFCPLIRQRRSLAAFAGERMPIARLQRAAVCKMNRTILTVVLKDA</sequence>
<reference evidence="1 2" key="1">
    <citation type="journal article" date="2008" name="J. Biotechnol.">
        <title>The genome of Xanthomonas campestris pv. campestris B100 and its use for the reconstruction of metabolic pathways involved in xanthan biosynthesis.</title>
        <authorList>
            <person name="Vorholter F.J."/>
            <person name="Schneiker S."/>
            <person name="Goesmann A."/>
            <person name="Krause L."/>
            <person name="Bekel T."/>
            <person name="Kaiser O."/>
            <person name="Linke B."/>
            <person name="Patschkowski T."/>
            <person name="Ruckert C."/>
            <person name="Schmid J."/>
            <person name="Sidhu V.K."/>
            <person name="Sieber V."/>
            <person name="Tauch A."/>
            <person name="Watt S.A."/>
            <person name="Weisshaar B."/>
            <person name="Becker A."/>
            <person name="Niehaus K."/>
            <person name="Puhler A."/>
        </authorList>
    </citation>
    <scope>NUCLEOTIDE SEQUENCE [LARGE SCALE GENOMIC DNA]</scope>
    <source>
        <strain evidence="1 2">B100</strain>
    </source>
</reference>
<name>B0RR15_XANCB</name>
<dbReference type="AlphaFoldDB" id="B0RR15"/>
<organism evidence="1 2">
    <name type="scientific">Xanthomonas campestris pv. campestris (strain B100)</name>
    <dbReference type="NCBI Taxonomy" id="509169"/>
    <lineage>
        <taxon>Bacteria</taxon>
        <taxon>Pseudomonadati</taxon>
        <taxon>Pseudomonadota</taxon>
        <taxon>Gammaproteobacteria</taxon>
        <taxon>Lysobacterales</taxon>
        <taxon>Lysobacteraceae</taxon>
        <taxon>Xanthomonas</taxon>
    </lineage>
</organism>
<dbReference type="HOGENOM" id="CLU_3159347_0_0_6"/>